<dbReference type="OrthoDB" id="975025at2"/>
<dbReference type="Pfam" id="PF00884">
    <property type="entry name" value="Sulfatase"/>
    <property type="match status" value="1"/>
</dbReference>
<dbReference type="Proteomes" id="UP000292424">
    <property type="component" value="Chromosome"/>
</dbReference>
<proteinExistence type="predicted"/>
<name>A0A5P2G4W0_9BACT</name>
<keyword evidence="3" id="KW-1185">Reference proteome</keyword>
<gene>
    <name evidence="2" type="ORF">E0W69_005405</name>
</gene>
<dbReference type="EMBL" id="CP044016">
    <property type="protein sequence ID" value="QES88123.1"/>
    <property type="molecule type" value="Genomic_DNA"/>
</dbReference>
<dbReference type="CDD" id="cd16027">
    <property type="entry name" value="SGSH"/>
    <property type="match status" value="1"/>
</dbReference>
<evidence type="ECO:0000313" key="3">
    <source>
        <dbReference type="Proteomes" id="UP000292424"/>
    </source>
</evidence>
<dbReference type="RefSeq" id="WP_131329010.1">
    <property type="nucleotide sequence ID" value="NZ_CP044016.1"/>
</dbReference>
<reference evidence="2 3" key="1">
    <citation type="submission" date="2019-09" db="EMBL/GenBank/DDBJ databases">
        <title>Complete genome sequence of Arachidicoccus sp. B3-10 isolated from apple orchard soil.</title>
        <authorList>
            <person name="Kim H.S."/>
            <person name="Han K.-I."/>
            <person name="Suh M.K."/>
            <person name="Lee K.C."/>
            <person name="Eom M.K."/>
            <person name="Kim J.-S."/>
            <person name="Kang S.W."/>
            <person name="Sin Y."/>
            <person name="Lee J.-S."/>
        </authorList>
    </citation>
    <scope>NUCLEOTIDE SEQUENCE [LARGE SCALE GENOMIC DNA]</scope>
    <source>
        <strain evidence="2 3">B3-10</strain>
    </source>
</reference>
<accession>A0A5P2G4W0</accession>
<evidence type="ECO:0000259" key="1">
    <source>
        <dbReference type="Pfam" id="PF00884"/>
    </source>
</evidence>
<dbReference type="SUPFAM" id="SSF53649">
    <property type="entry name" value="Alkaline phosphatase-like"/>
    <property type="match status" value="1"/>
</dbReference>
<dbReference type="PANTHER" id="PTHR43751:SF1">
    <property type="entry name" value="SULFATASE ATSG-RELATED"/>
    <property type="match status" value="1"/>
</dbReference>
<dbReference type="InterPro" id="IPR052701">
    <property type="entry name" value="GAG_Ulvan_Degrading_Sulfatases"/>
</dbReference>
<protein>
    <submittedName>
        <fullName evidence="2">Sulfatase</fullName>
    </submittedName>
</protein>
<dbReference type="PANTHER" id="PTHR43751">
    <property type="entry name" value="SULFATASE"/>
    <property type="match status" value="1"/>
</dbReference>
<dbReference type="KEGG" id="arac:E0W69_005405"/>
<dbReference type="InterPro" id="IPR017850">
    <property type="entry name" value="Alkaline_phosphatase_core_sf"/>
</dbReference>
<dbReference type="InterPro" id="IPR000917">
    <property type="entry name" value="Sulfatase_N"/>
</dbReference>
<feature type="domain" description="Sulfatase N-terminal" evidence="1">
    <location>
        <begin position="24"/>
        <end position="309"/>
    </location>
</feature>
<evidence type="ECO:0000313" key="2">
    <source>
        <dbReference type="EMBL" id="QES88123.1"/>
    </source>
</evidence>
<organism evidence="2 3">
    <name type="scientific">Rhizosphaericola mali</name>
    <dbReference type="NCBI Taxonomy" id="2545455"/>
    <lineage>
        <taxon>Bacteria</taxon>
        <taxon>Pseudomonadati</taxon>
        <taxon>Bacteroidota</taxon>
        <taxon>Chitinophagia</taxon>
        <taxon>Chitinophagales</taxon>
        <taxon>Chitinophagaceae</taxon>
        <taxon>Rhizosphaericola</taxon>
    </lineage>
</organism>
<dbReference type="Gene3D" id="3.40.720.10">
    <property type="entry name" value="Alkaline Phosphatase, subunit A"/>
    <property type="match status" value="1"/>
</dbReference>
<dbReference type="AlphaFoldDB" id="A0A5P2G4W0"/>
<sequence>MKYIIFFVLSSVISFKIFGQTKRPNIILILSDDHSYPFLGIYGNNDVHTTHIDSLAKNGIRYTNTFVSSPQCTPSRATLFTGRNPLDIRMTRFAATLPKEIITYPELLRKSGYYTGIFGRNYHMDGSGTTKETDSIFNKYQLRTFKNRVDHLRIGGNNTAYPQLKEFLNQRPKEKPFFCQISYNDPHYPWDQTSFTPNADSINYPNYLPNIKEGRNFLARHYGEIGRMDSLVGLVLGELKKRNLEKNTLIIFMGDNGSAILRGKGTLYDMGLHVPLIISWYGKIEPSIQSDILISGEDIAPTILDIAGVKIPKEITGKSIKNTWSKDSAEIHSYIFAERGAHGTKLPNSTFDYDESRTVFNKYYKLIYNALWQLPYTPVDFDNSPLWNELIAENRHNELTPTFQKLLFTTPRPMFEFYDLKKDPHEFNNLIQDPKYKNEIDIFKYQLQEWMILNQDFLPLPIPAGKYSK</sequence>